<dbReference type="Pfam" id="PF00850">
    <property type="entry name" value="Hist_deacetyl"/>
    <property type="match status" value="1"/>
</dbReference>
<sequence length="653" mass="71270">MDASAELPFWANRVPDVACFVLCDDLVDEQRARACFGGSLRRFRLGSVPDHARAFCFASWTCAAAGEGALETGEVALPALFPCSGASARGVAIVDVVADGTSWARFFLGEPGFKLEEVPFEAEDGQCGMATARLAHSSDEEAREQEGGDDNWFMSMWADRLWFQATLQTLLLPEGRRPEAELLQPLRELQEIPSPGVKLTRCDGCGQDFASAHLWRCHVEHEGCPDSMFFPMEVEATRPEPMRLSASARAILPAPMVLRRTVSALRRRGEALVAEVLDTSLLMDRQTSLRAYLDANPALSAFVLGGQEPNSAELCRWDFCPLLRAGPLEIHRGSEARPHAIRRSLLQQGSSAREAAQASAAGCRTLDAAVEYLQARRKAAWLAAPRVAGWSDQASRVCVAFEARLDAHCCDWPPGTPGRAVMRLEGPQRTHTALEQLWRAGLLQRCCSLGRPRMATEAELVAVHSPSHVSELLAAAAEGRAPRGVPSSCDLGDDKAPLTDVYVNQHTAAAALLCAGMHAEVVARVVQRELDFAMCLTRPPGHHAGGATGTFSGGCFVNNVSVAARVALASGIERVLIVDWDVHHGDGTQQIFYDDPSVLTIQQGVADLLAPLRARAAGVLPERGIARPLRQRQRLRLQREFGVRLRRRRLWRR</sequence>
<organism evidence="2 3">
    <name type="scientific">Prorocentrum cordatum</name>
    <dbReference type="NCBI Taxonomy" id="2364126"/>
    <lineage>
        <taxon>Eukaryota</taxon>
        <taxon>Sar</taxon>
        <taxon>Alveolata</taxon>
        <taxon>Dinophyceae</taxon>
        <taxon>Prorocentrales</taxon>
        <taxon>Prorocentraceae</taxon>
        <taxon>Prorocentrum</taxon>
    </lineage>
</organism>
<proteinExistence type="predicted"/>
<evidence type="ECO:0000313" key="2">
    <source>
        <dbReference type="EMBL" id="CAK0879813.1"/>
    </source>
</evidence>
<dbReference type="InterPro" id="IPR037138">
    <property type="entry name" value="His_deacetylse_dom_sf"/>
</dbReference>
<dbReference type="Gene3D" id="3.40.800.20">
    <property type="entry name" value="Histone deacetylase domain"/>
    <property type="match status" value="1"/>
</dbReference>
<comment type="caution">
    <text evidence="2">The sequence shown here is derived from an EMBL/GenBank/DDBJ whole genome shotgun (WGS) entry which is preliminary data.</text>
</comment>
<evidence type="ECO:0000259" key="1">
    <source>
        <dbReference type="Pfam" id="PF00850"/>
    </source>
</evidence>
<dbReference type="EMBL" id="CAUYUJ010018004">
    <property type="protein sequence ID" value="CAK0879813.1"/>
    <property type="molecule type" value="Genomic_DNA"/>
</dbReference>
<dbReference type="PRINTS" id="PR01270">
    <property type="entry name" value="HDASUPER"/>
</dbReference>
<dbReference type="InterPro" id="IPR023696">
    <property type="entry name" value="Ureohydrolase_dom_sf"/>
</dbReference>
<name>A0ABN9W1E9_9DINO</name>
<dbReference type="PANTHER" id="PTHR10625:SF25">
    <property type="entry name" value="HISTONE DEACETYLASE 18-RELATED"/>
    <property type="match status" value="1"/>
</dbReference>
<dbReference type="SUPFAM" id="SSF52768">
    <property type="entry name" value="Arginase/deacetylase"/>
    <property type="match status" value="1"/>
</dbReference>
<feature type="domain" description="Histone deacetylase" evidence="1">
    <location>
        <begin position="425"/>
        <end position="601"/>
    </location>
</feature>
<keyword evidence="3" id="KW-1185">Reference proteome</keyword>
<dbReference type="InterPro" id="IPR023801">
    <property type="entry name" value="His_deacetylse_dom"/>
</dbReference>
<dbReference type="InterPro" id="IPR000286">
    <property type="entry name" value="HDACs"/>
</dbReference>
<accession>A0ABN9W1E9</accession>
<reference evidence="2" key="1">
    <citation type="submission" date="2023-10" db="EMBL/GenBank/DDBJ databases">
        <authorList>
            <person name="Chen Y."/>
            <person name="Shah S."/>
            <person name="Dougan E. K."/>
            <person name="Thang M."/>
            <person name="Chan C."/>
        </authorList>
    </citation>
    <scope>NUCLEOTIDE SEQUENCE [LARGE SCALE GENOMIC DNA]</scope>
</reference>
<dbReference type="Proteomes" id="UP001189429">
    <property type="component" value="Unassembled WGS sequence"/>
</dbReference>
<protein>
    <recommendedName>
        <fullName evidence="1">Histone deacetylase domain-containing protein</fullName>
    </recommendedName>
</protein>
<gene>
    <name evidence="2" type="ORF">PCOR1329_LOCUS63135</name>
</gene>
<evidence type="ECO:0000313" key="3">
    <source>
        <dbReference type="Proteomes" id="UP001189429"/>
    </source>
</evidence>
<dbReference type="PANTHER" id="PTHR10625">
    <property type="entry name" value="HISTONE DEACETYLASE HDAC1-RELATED"/>
    <property type="match status" value="1"/>
</dbReference>